<evidence type="ECO:0000313" key="5">
    <source>
        <dbReference type="EMBL" id="PZQ65574.1"/>
    </source>
</evidence>
<gene>
    <name evidence="5" type="ORF">DI563_25475</name>
</gene>
<dbReference type="Gene3D" id="1.10.510.10">
    <property type="entry name" value="Transferase(Phosphotransferase) domain 1"/>
    <property type="match status" value="1"/>
</dbReference>
<dbReference type="PROSITE" id="PS50011">
    <property type="entry name" value="PROTEIN_KINASE_DOM"/>
    <property type="match status" value="1"/>
</dbReference>
<feature type="domain" description="Protein kinase" evidence="4">
    <location>
        <begin position="210"/>
        <end position="433"/>
    </location>
</feature>
<name>A0A2W5PKN8_VARPD</name>
<dbReference type="InterPro" id="IPR000719">
    <property type="entry name" value="Prot_kinase_dom"/>
</dbReference>
<keyword evidence="5" id="KW-0418">Kinase</keyword>
<dbReference type="InterPro" id="IPR003591">
    <property type="entry name" value="Leu-rich_rpt_typical-subtyp"/>
</dbReference>
<dbReference type="SMART" id="SM00369">
    <property type="entry name" value="LRR_TYP"/>
    <property type="match status" value="6"/>
</dbReference>
<dbReference type="GO" id="GO:0005737">
    <property type="term" value="C:cytoplasm"/>
    <property type="evidence" value="ECO:0007669"/>
    <property type="project" value="TreeGrafter"/>
</dbReference>
<dbReference type="AlphaFoldDB" id="A0A2W5PKN8"/>
<feature type="binding site" evidence="3">
    <location>
        <position position="241"/>
    </location>
    <ligand>
        <name>ATP</name>
        <dbReference type="ChEBI" id="CHEBI:30616"/>
    </ligand>
</feature>
<dbReference type="PROSITE" id="PS51450">
    <property type="entry name" value="LRR"/>
    <property type="match status" value="1"/>
</dbReference>
<keyword evidence="2" id="KW-0677">Repeat</keyword>
<accession>A0A2W5PKN8</accession>
<keyword evidence="3" id="KW-0067">ATP-binding</keyword>
<dbReference type="SUPFAM" id="SSF56112">
    <property type="entry name" value="Protein kinase-like (PK-like)"/>
    <property type="match status" value="1"/>
</dbReference>
<dbReference type="GO" id="GO:0005524">
    <property type="term" value="F:ATP binding"/>
    <property type="evidence" value="ECO:0007669"/>
    <property type="project" value="UniProtKB-UniRule"/>
</dbReference>
<keyword evidence="5" id="KW-0808">Transferase</keyword>
<dbReference type="PROSITE" id="PS00107">
    <property type="entry name" value="PROTEIN_KINASE_ATP"/>
    <property type="match status" value="1"/>
</dbReference>
<sequence length="433" mass="45377">MEALAALRAGGLTGAQRLDLRGAGLADMPPEVFALADTLEVLDLSGNRLSALPDDLHRLHRLRIFFGSDNAFTALPAAIGACAQLEMVGFKANRIAQVPAGCFAEGHALRWLILTDNAIEALPDTLGHCTRMQKLMLAGNRLSALPDSLAGCERLELLRLSANRFAALPDWLDRLPRLAWLACAGNPFNAALEAAALADTPIAAVPWAELTVGERLGEGASGVIHAAQHRGAAGESAVALKLFKGEVTSDGWPLSEMAASLAAGAAPHTVRVRGRMAGHPDGTDGLVLERIGPDWRNLAGPPSLASCTRDVYAEGLLLPHATARAIARDIAAAVVHLHARGMVHGDLYAHNILWRPGEALLGDFGAAALLPQALVPAVQRTESRAFGCLLEELLAHADAPAALADLAALRDACLADDPAARPTMAQVHARLAS</sequence>
<dbReference type="InterPro" id="IPR050216">
    <property type="entry name" value="LRR_domain-containing"/>
</dbReference>
<evidence type="ECO:0000256" key="1">
    <source>
        <dbReference type="ARBA" id="ARBA00022614"/>
    </source>
</evidence>
<dbReference type="Gene3D" id="3.80.10.10">
    <property type="entry name" value="Ribonuclease Inhibitor"/>
    <property type="match status" value="2"/>
</dbReference>
<dbReference type="PANTHER" id="PTHR48051">
    <property type="match status" value="1"/>
</dbReference>
<keyword evidence="1" id="KW-0433">Leucine-rich repeat</keyword>
<dbReference type="InterPro" id="IPR032675">
    <property type="entry name" value="LRR_dom_sf"/>
</dbReference>
<dbReference type="Pfam" id="PF13855">
    <property type="entry name" value="LRR_8"/>
    <property type="match status" value="1"/>
</dbReference>
<dbReference type="SUPFAM" id="SSF52058">
    <property type="entry name" value="L domain-like"/>
    <property type="match status" value="1"/>
</dbReference>
<comment type="caution">
    <text evidence="5">The sequence shown here is derived from an EMBL/GenBank/DDBJ whole genome shotgun (WGS) entry which is preliminary data.</text>
</comment>
<dbReference type="InterPro" id="IPR017441">
    <property type="entry name" value="Protein_kinase_ATP_BS"/>
</dbReference>
<dbReference type="Pfam" id="PF00069">
    <property type="entry name" value="Pkinase"/>
    <property type="match status" value="1"/>
</dbReference>
<evidence type="ECO:0000256" key="3">
    <source>
        <dbReference type="PROSITE-ProRule" id="PRU10141"/>
    </source>
</evidence>
<dbReference type="EMBL" id="QFPP01000494">
    <property type="protein sequence ID" value="PZQ65574.1"/>
    <property type="molecule type" value="Genomic_DNA"/>
</dbReference>
<reference evidence="5 6" key="1">
    <citation type="submission" date="2017-08" db="EMBL/GenBank/DDBJ databases">
        <title>Infants hospitalized years apart are colonized by the same room-sourced microbial strains.</title>
        <authorList>
            <person name="Brooks B."/>
            <person name="Olm M.R."/>
            <person name="Firek B.A."/>
            <person name="Baker R."/>
            <person name="Thomas B.C."/>
            <person name="Morowitz M.J."/>
            <person name="Banfield J.F."/>
        </authorList>
    </citation>
    <scope>NUCLEOTIDE SEQUENCE [LARGE SCALE GENOMIC DNA]</scope>
    <source>
        <strain evidence="5">S2_005_003_R2_41</strain>
    </source>
</reference>
<organism evidence="5 6">
    <name type="scientific">Variovorax paradoxus</name>
    <dbReference type="NCBI Taxonomy" id="34073"/>
    <lineage>
        <taxon>Bacteria</taxon>
        <taxon>Pseudomonadati</taxon>
        <taxon>Pseudomonadota</taxon>
        <taxon>Betaproteobacteria</taxon>
        <taxon>Burkholderiales</taxon>
        <taxon>Comamonadaceae</taxon>
        <taxon>Variovorax</taxon>
    </lineage>
</organism>
<dbReference type="Proteomes" id="UP000249135">
    <property type="component" value="Unassembled WGS sequence"/>
</dbReference>
<dbReference type="PANTHER" id="PTHR48051:SF1">
    <property type="entry name" value="RAS SUPPRESSOR PROTEIN 1"/>
    <property type="match status" value="1"/>
</dbReference>
<evidence type="ECO:0000313" key="6">
    <source>
        <dbReference type="Proteomes" id="UP000249135"/>
    </source>
</evidence>
<keyword evidence="3" id="KW-0547">Nucleotide-binding</keyword>
<evidence type="ECO:0000259" key="4">
    <source>
        <dbReference type="PROSITE" id="PS50011"/>
    </source>
</evidence>
<dbReference type="InterPro" id="IPR011009">
    <property type="entry name" value="Kinase-like_dom_sf"/>
</dbReference>
<evidence type="ECO:0000256" key="2">
    <source>
        <dbReference type="ARBA" id="ARBA00022737"/>
    </source>
</evidence>
<dbReference type="GO" id="GO:0004672">
    <property type="term" value="F:protein kinase activity"/>
    <property type="evidence" value="ECO:0007669"/>
    <property type="project" value="InterPro"/>
</dbReference>
<proteinExistence type="predicted"/>
<protein>
    <submittedName>
        <fullName evidence="5">Protein kinase</fullName>
    </submittedName>
</protein>
<dbReference type="Pfam" id="PF00560">
    <property type="entry name" value="LRR_1"/>
    <property type="match status" value="1"/>
</dbReference>
<dbReference type="InterPro" id="IPR001611">
    <property type="entry name" value="Leu-rich_rpt"/>
</dbReference>